<reference evidence="1" key="1">
    <citation type="submission" date="2023-10" db="EMBL/GenBank/DDBJ databases">
        <title>Genome assembly of Pristionchus species.</title>
        <authorList>
            <person name="Yoshida K."/>
            <person name="Sommer R.J."/>
        </authorList>
    </citation>
    <scope>NUCLEOTIDE SEQUENCE</scope>
    <source>
        <strain evidence="1">RS5133</strain>
    </source>
</reference>
<organism evidence="1 2">
    <name type="scientific">Pristionchus fissidentatus</name>
    <dbReference type="NCBI Taxonomy" id="1538716"/>
    <lineage>
        <taxon>Eukaryota</taxon>
        <taxon>Metazoa</taxon>
        <taxon>Ecdysozoa</taxon>
        <taxon>Nematoda</taxon>
        <taxon>Chromadorea</taxon>
        <taxon>Rhabditida</taxon>
        <taxon>Rhabditina</taxon>
        <taxon>Diplogasteromorpha</taxon>
        <taxon>Diplogasteroidea</taxon>
        <taxon>Neodiplogasteridae</taxon>
        <taxon>Pristionchus</taxon>
    </lineage>
</organism>
<name>A0AAV5VE09_9BILA</name>
<evidence type="ECO:0000313" key="2">
    <source>
        <dbReference type="Proteomes" id="UP001432322"/>
    </source>
</evidence>
<accession>A0AAV5VE09</accession>
<sequence>MTCVDEFAVDAGEAWIRMEEYVGDLGNWGYLSDIERSDLLRRLKLSRNFLEGSYRCHIELTSNVIDHCATFALSDTKK</sequence>
<protein>
    <submittedName>
        <fullName evidence="1">Uncharacterized protein</fullName>
    </submittedName>
</protein>
<dbReference type="Proteomes" id="UP001432322">
    <property type="component" value="Unassembled WGS sequence"/>
</dbReference>
<keyword evidence="2" id="KW-1185">Reference proteome</keyword>
<evidence type="ECO:0000313" key="1">
    <source>
        <dbReference type="EMBL" id="GMT16119.1"/>
    </source>
</evidence>
<comment type="caution">
    <text evidence="1">The sequence shown here is derived from an EMBL/GenBank/DDBJ whole genome shotgun (WGS) entry which is preliminary data.</text>
</comment>
<dbReference type="AlphaFoldDB" id="A0AAV5VE09"/>
<proteinExistence type="predicted"/>
<feature type="non-terminal residue" evidence="1">
    <location>
        <position position="78"/>
    </location>
</feature>
<dbReference type="EMBL" id="BTSY01000002">
    <property type="protein sequence ID" value="GMT16119.1"/>
    <property type="molecule type" value="Genomic_DNA"/>
</dbReference>
<gene>
    <name evidence="1" type="ORF">PFISCL1PPCAC_7416</name>
</gene>